<reference evidence="11" key="1">
    <citation type="submission" date="2017-03" db="EMBL/GenBank/DDBJ databases">
        <authorList>
            <person name="Falquet L."/>
            <person name="Falquet L."/>
        </authorList>
    </citation>
    <scope>NUCLEOTIDE SEQUENCE [LARGE SCALE GENOMIC DNA]</scope>
</reference>
<evidence type="ECO:0000259" key="8">
    <source>
        <dbReference type="Pfam" id="PF05504"/>
    </source>
</evidence>
<feature type="domain" description="Spore germination protein N-terminal" evidence="9">
    <location>
        <begin position="25"/>
        <end position="182"/>
    </location>
</feature>
<evidence type="ECO:0000256" key="2">
    <source>
        <dbReference type="ARBA" id="ARBA00007886"/>
    </source>
</evidence>
<dbReference type="GeneID" id="66300974"/>
<accession>A0A1U6J1X5</accession>
<evidence type="ECO:0000256" key="3">
    <source>
        <dbReference type="ARBA" id="ARBA00022544"/>
    </source>
</evidence>
<evidence type="ECO:0000256" key="7">
    <source>
        <dbReference type="ARBA" id="ARBA00023288"/>
    </source>
</evidence>
<dbReference type="PANTHER" id="PTHR35789">
    <property type="entry name" value="SPORE GERMINATION PROTEIN B3"/>
    <property type="match status" value="1"/>
</dbReference>
<feature type="domain" description="Spore germination GerAC-like C-terminal" evidence="8">
    <location>
        <begin position="208"/>
        <end position="364"/>
    </location>
</feature>
<dbReference type="Pfam" id="PF05504">
    <property type="entry name" value="Spore_GerAC"/>
    <property type="match status" value="1"/>
</dbReference>
<dbReference type="EMBL" id="LT799839">
    <property type="protein sequence ID" value="SLK14212.1"/>
    <property type="molecule type" value="Genomic_DNA"/>
</dbReference>
<dbReference type="InterPro" id="IPR057336">
    <property type="entry name" value="GerAC_N"/>
</dbReference>
<dbReference type="Proteomes" id="UP000190476">
    <property type="component" value="Chromosome I"/>
</dbReference>
<sequence>MKVKKISKCIIILLIPLLLGGCFSYQDINKVTFSTSIIFDTDDFGNAVVYLDCIKPYRSTNESSDKGRRIIYKGIGKTALEALKDINLASSFELNYSQNRAYIFTEKAARSGIRNYLDLINNNQEFQIKPSVFVYFGDVEDLLKVTSSDEEYLGLYLEDLVSKNRKNPRAMQININDYLSTSLMANNTNVTGAIEIKEDALDKKIEISGGCVFKDDVLVERIELKDALSYNLLTDNVRGGTLEMSNPQSPEDFITLEILQSKTRSDLKYDGNKINLVKNIEMKVSLGEAQGKLRVDNELLNYIKAKKEEEIKRHLDYIFKKYQKKDLDVFYIERLLEINYPKEKIEDPMKITDLEIHVQLTIDGTEIVRDSL</sequence>
<comment type="subcellular location">
    <subcellularLocation>
        <location evidence="1">Membrane</location>
        <topology evidence="1">Lipid-anchor</topology>
    </subcellularLocation>
</comment>
<keyword evidence="5" id="KW-0472">Membrane</keyword>
<evidence type="ECO:0000313" key="10">
    <source>
        <dbReference type="EMBL" id="SLK14212.1"/>
    </source>
</evidence>
<dbReference type="STRING" id="1351755.CCH01_06110"/>
<dbReference type="PANTHER" id="PTHR35789:SF1">
    <property type="entry name" value="SPORE GERMINATION PROTEIN B3"/>
    <property type="match status" value="1"/>
</dbReference>
<dbReference type="PROSITE" id="PS51257">
    <property type="entry name" value="PROKAR_LIPOPROTEIN"/>
    <property type="match status" value="1"/>
</dbReference>
<protein>
    <submittedName>
        <fullName evidence="10">Putative Spore germination protein B3</fullName>
    </submittedName>
</protein>
<dbReference type="InterPro" id="IPR038501">
    <property type="entry name" value="Spore_GerAC_C_sf"/>
</dbReference>
<dbReference type="InterPro" id="IPR008844">
    <property type="entry name" value="Spore_GerAC-like"/>
</dbReference>
<keyword evidence="6" id="KW-0564">Palmitate</keyword>
<dbReference type="Gene3D" id="3.30.300.210">
    <property type="entry name" value="Nutrient germinant receptor protein C, domain 3"/>
    <property type="match status" value="1"/>
</dbReference>
<dbReference type="GO" id="GO:0016020">
    <property type="term" value="C:membrane"/>
    <property type="evidence" value="ECO:0007669"/>
    <property type="project" value="UniProtKB-SubCell"/>
</dbReference>
<evidence type="ECO:0000256" key="5">
    <source>
        <dbReference type="ARBA" id="ARBA00023136"/>
    </source>
</evidence>
<dbReference type="InterPro" id="IPR046953">
    <property type="entry name" value="Spore_GerAC-like_C"/>
</dbReference>
<name>A0A1U6J1X5_9CLOT</name>
<keyword evidence="7" id="KW-0449">Lipoprotein</keyword>
<evidence type="ECO:0000256" key="6">
    <source>
        <dbReference type="ARBA" id="ARBA00023139"/>
    </source>
</evidence>
<keyword evidence="11" id="KW-1185">Reference proteome</keyword>
<gene>
    <name evidence="10" type="ORF">CCH01_06110</name>
</gene>
<organism evidence="10 11">
    <name type="scientific">Clostridium chauvoei JF4335</name>
    <dbReference type="NCBI Taxonomy" id="1351755"/>
    <lineage>
        <taxon>Bacteria</taxon>
        <taxon>Bacillati</taxon>
        <taxon>Bacillota</taxon>
        <taxon>Clostridia</taxon>
        <taxon>Eubacteriales</taxon>
        <taxon>Clostridiaceae</taxon>
        <taxon>Clostridium</taxon>
    </lineage>
</organism>
<proteinExistence type="inferred from homology"/>
<dbReference type="OrthoDB" id="1880153at2"/>
<evidence type="ECO:0000256" key="4">
    <source>
        <dbReference type="ARBA" id="ARBA00022729"/>
    </source>
</evidence>
<dbReference type="GO" id="GO:0009847">
    <property type="term" value="P:spore germination"/>
    <property type="evidence" value="ECO:0007669"/>
    <property type="project" value="InterPro"/>
</dbReference>
<dbReference type="NCBIfam" id="TIGR02887">
    <property type="entry name" value="spore_ger_x_C"/>
    <property type="match status" value="1"/>
</dbReference>
<keyword evidence="3" id="KW-0309">Germination</keyword>
<evidence type="ECO:0000313" key="11">
    <source>
        <dbReference type="Proteomes" id="UP000190476"/>
    </source>
</evidence>
<dbReference type="RefSeq" id="WP_079481148.1">
    <property type="nucleotide sequence ID" value="NZ_CBML010000006.1"/>
</dbReference>
<evidence type="ECO:0000259" key="9">
    <source>
        <dbReference type="Pfam" id="PF25198"/>
    </source>
</evidence>
<keyword evidence="4" id="KW-0732">Signal</keyword>
<comment type="similarity">
    <text evidence="2">Belongs to the GerABKC lipoprotein family.</text>
</comment>
<dbReference type="Pfam" id="PF25198">
    <property type="entry name" value="Spore_GerAC_N"/>
    <property type="match status" value="1"/>
</dbReference>
<evidence type="ECO:0000256" key="1">
    <source>
        <dbReference type="ARBA" id="ARBA00004635"/>
    </source>
</evidence>
<dbReference type="AlphaFoldDB" id="A0A1U6J1X5"/>